<protein>
    <submittedName>
        <fullName evidence="5">Coiled-coil domain-containing protein 82 isoform X1</fullName>
    </submittedName>
</protein>
<gene>
    <name evidence="5" type="primary">CCDC82</name>
</gene>
<dbReference type="CTD" id="79780"/>
<dbReference type="PANTHER" id="PTHR14689:SF0">
    <property type="entry name" value="COILED-COIL DOMAIN-CONTAINING PROTEIN 82"/>
    <property type="match status" value="1"/>
</dbReference>
<reference evidence="5" key="1">
    <citation type="submission" date="2025-08" db="UniProtKB">
        <authorList>
            <consortium name="RefSeq"/>
        </authorList>
    </citation>
    <scope>IDENTIFICATION</scope>
</reference>
<feature type="compositionally biased region" description="Acidic residues" evidence="1">
    <location>
        <begin position="265"/>
        <end position="280"/>
    </location>
</feature>
<dbReference type="GeneID" id="110087574"/>
<dbReference type="KEGG" id="pvt:110087574"/>
<dbReference type="GO" id="GO:0005634">
    <property type="term" value="C:nucleus"/>
    <property type="evidence" value="ECO:0007669"/>
    <property type="project" value="TreeGrafter"/>
</dbReference>
<dbReference type="OrthoDB" id="21499at2759"/>
<dbReference type="RefSeq" id="XP_020665032.2">
    <property type="nucleotide sequence ID" value="XM_020809373.2"/>
</dbReference>
<dbReference type="Pfam" id="PF13846">
    <property type="entry name" value="DUF4196"/>
    <property type="match status" value="1"/>
</dbReference>
<evidence type="ECO:0000259" key="3">
    <source>
        <dbReference type="Pfam" id="PF13926"/>
    </source>
</evidence>
<evidence type="ECO:0000313" key="4">
    <source>
        <dbReference type="Proteomes" id="UP001652642"/>
    </source>
</evidence>
<feature type="compositionally biased region" description="Low complexity" evidence="1">
    <location>
        <begin position="210"/>
        <end position="226"/>
    </location>
</feature>
<feature type="region of interest" description="Disordered" evidence="1">
    <location>
        <begin position="70"/>
        <end position="166"/>
    </location>
</feature>
<name>A0A6J0UWE6_9SAUR</name>
<dbReference type="InterPro" id="IPR025451">
    <property type="entry name" value="DUF4211"/>
</dbReference>
<feature type="compositionally biased region" description="Acidic residues" evidence="1">
    <location>
        <begin position="78"/>
        <end position="105"/>
    </location>
</feature>
<dbReference type="PANTHER" id="PTHR14689">
    <property type="entry name" value="PHORBOL-ESTER_DAG-TYPE DOMAIN-CONTAINING PROTEIN"/>
    <property type="match status" value="1"/>
</dbReference>
<dbReference type="Proteomes" id="UP001652642">
    <property type="component" value="Chromosome 3"/>
</dbReference>
<feature type="compositionally biased region" description="Polar residues" evidence="1">
    <location>
        <begin position="240"/>
        <end position="254"/>
    </location>
</feature>
<evidence type="ECO:0000259" key="2">
    <source>
        <dbReference type="Pfam" id="PF13846"/>
    </source>
</evidence>
<accession>A0A6J0UWE6</accession>
<feature type="domain" description="Coiled-coil" evidence="2">
    <location>
        <begin position="85"/>
        <end position="201"/>
    </location>
</feature>
<feature type="compositionally biased region" description="Basic and acidic residues" evidence="1">
    <location>
        <begin position="281"/>
        <end position="290"/>
    </location>
</feature>
<evidence type="ECO:0000313" key="5">
    <source>
        <dbReference type="RefSeq" id="XP_020665032.2"/>
    </source>
</evidence>
<keyword evidence="4" id="KW-1185">Reference proteome</keyword>
<sequence length="515" mass="59267">MKRALKPPFCFKDALVPVAPLPIGCTGRAAAAVPSVLMEKNTLGRRYETRKSTRAKEPLAKSRIDWRRTRQSSRFLDSEEEDDEIASQSEEELETSSEDDMDEKEQDASVLSNSRDDIGRVASLPASGTGYDGTAGEDKEEENINVGKRKRSRPSVVYDSDESDDSDIVRKVFAKRNCVVDDEDLANAQEQNKSPAEEATSRRQKRLAKLQELSQQRSRQSYSVSECGKDTEDDVGTLDDSCQSPFSQAETSDTSDGDSMKDFIVEEDEGDGLPEENLEENEGKPPEKKKAASSTLLEKHMPFLSRVDHFVHFQRVVKAFLINAIDKTFLISLYEGERQKRYAKDMLTSLHYLDDRFIQPRLANLLARSRWKQRYKERVDSYPNIHITLRNPVKRSCEACELQRYCNFQVTLSGKLYNNETMEIDDFMLEDRQILIVGSVCGERARIYHDLKHFKYKLYQNCFFVMKKESQDEPVKDTVDRVFSLLDDDGWIQKQYKTLEDYMDSADFFQDEKMD</sequence>
<dbReference type="InParanoid" id="A0A6J0UWE6"/>
<dbReference type="AlphaFoldDB" id="A0A6J0UWE6"/>
<feature type="domain" description="DUF4211" evidence="3">
    <location>
        <begin position="262"/>
        <end position="422"/>
    </location>
</feature>
<dbReference type="Pfam" id="PF13926">
    <property type="entry name" value="DUF4211"/>
    <property type="match status" value="1"/>
</dbReference>
<organism evidence="4 5">
    <name type="scientific">Pogona vitticeps</name>
    <name type="common">central bearded dragon</name>
    <dbReference type="NCBI Taxonomy" id="103695"/>
    <lineage>
        <taxon>Eukaryota</taxon>
        <taxon>Metazoa</taxon>
        <taxon>Chordata</taxon>
        <taxon>Craniata</taxon>
        <taxon>Vertebrata</taxon>
        <taxon>Euteleostomi</taxon>
        <taxon>Lepidosauria</taxon>
        <taxon>Squamata</taxon>
        <taxon>Bifurcata</taxon>
        <taxon>Unidentata</taxon>
        <taxon>Episquamata</taxon>
        <taxon>Toxicofera</taxon>
        <taxon>Iguania</taxon>
        <taxon>Acrodonta</taxon>
        <taxon>Agamidae</taxon>
        <taxon>Amphibolurinae</taxon>
        <taxon>Pogona</taxon>
    </lineage>
</organism>
<feature type="region of interest" description="Disordered" evidence="1">
    <location>
        <begin position="182"/>
        <end position="294"/>
    </location>
</feature>
<dbReference type="InterPro" id="IPR025244">
    <property type="entry name" value="CCDC82"/>
</dbReference>
<proteinExistence type="predicted"/>
<evidence type="ECO:0000256" key="1">
    <source>
        <dbReference type="SAM" id="MobiDB-lite"/>
    </source>
</evidence>